<evidence type="ECO:0000313" key="2">
    <source>
        <dbReference type="EMBL" id="CCH75099.1"/>
    </source>
</evidence>
<organism evidence="2 3">
    <name type="scientific">Nostocoides australiense Ben110</name>
    <dbReference type="NCBI Taxonomy" id="1193182"/>
    <lineage>
        <taxon>Bacteria</taxon>
        <taxon>Bacillati</taxon>
        <taxon>Actinomycetota</taxon>
        <taxon>Actinomycetes</taxon>
        <taxon>Micrococcales</taxon>
        <taxon>Intrasporangiaceae</taxon>
        <taxon>Nostocoides</taxon>
    </lineage>
</organism>
<comment type="caution">
    <text evidence="2">The sequence shown here is derived from an EMBL/GenBank/DDBJ whole genome shotgun (WGS) entry which is preliminary data.</text>
</comment>
<evidence type="ECO:0000313" key="1">
    <source>
        <dbReference type="EMBL" id="CCH73473.1"/>
    </source>
</evidence>
<proteinExistence type="predicted"/>
<protein>
    <submittedName>
        <fullName evidence="2">Uncharacterized protein</fullName>
    </submittedName>
</protein>
<reference evidence="2 3" key="2">
    <citation type="journal article" date="2013" name="ISME J.">
        <title>A metabolic model for members of the genus Tetrasphaera involved in enhanced biological phosphorus removal.</title>
        <authorList>
            <person name="Kristiansen R."/>
            <person name="Nguyen H.T.T."/>
            <person name="Saunders A.M."/>
            <person name="Nielsen J.L."/>
            <person name="Wimmer R."/>
            <person name="Le V.Q."/>
            <person name="McIlroy S.J."/>
            <person name="Petrovski S."/>
            <person name="Seviour R.J."/>
            <person name="Calteau A."/>
            <person name="Nielsen K.L."/>
            <person name="Nielsen P.H."/>
        </authorList>
    </citation>
    <scope>NUCLEOTIDE SEQUENCE [LARGE SCALE GENOMIC DNA]</scope>
    <source>
        <strain evidence="2 3">Ben110</strain>
    </source>
</reference>
<gene>
    <name evidence="1" type="ORF">BN11_2800005</name>
    <name evidence="2" type="ORF">BN11_5040014</name>
</gene>
<dbReference type="EMBL" id="CAJA01000451">
    <property type="protein sequence ID" value="CCH75099.1"/>
    <property type="molecule type" value="Genomic_DNA"/>
</dbReference>
<name>W6K4J0_9MICO</name>
<keyword evidence="3" id="KW-1185">Reference proteome</keyword>
<dbReference type="AlphaFoldDB" id="W6K4J0"/>
<dbReference type="RefSeq" id="WP_048700402.1">
    <property type="nucleotide sequence ID" value="NZ_HG764815.1"/>
</dbReference>
<sequence>MTDLWWRTTWMEAVWSSDLKPLPTLVAAVYADHARDGRTAWVTLDRLIERTRLSRDAAIRARRA</sequence>
<dbReference type="Proteomes" id="UP000035763">
    <property type="component" value="Unassembled WGS sequence"/>
</dbReference>
<dbReference type="STRING" id="1193182.BN11_2800005"/>
<dbReference type="EMBL" id="CAJA01000202">
    <property type="protein sequence ID" value="CCH73473.1"/>
    <property type="molecule type" value="Genomic_DNA"/>
</dbReference>
<reference evidence="2" key="1">
    <citation type="submission" date="2012-05" db="EMBL/GenBank/DDBJ databases">
        <authorList>
            <person name="McIlroy S."/>
        </authorList>
    </citation>
    <scope>NUCLEOTIDE SEQUENCE</scope>
    <source>
        <strain evidence="2">Ben110</strain>
    </source>
</reference>
<evidence type="ECO:0000313" key="3">
    <source>
        <dbReference type="Proteomes" id="UP000035763"/>
    </source>
</evidence>
<accession>W6K4J0</accession>